<comment type="caution">
    <text evidence="1">The sequence shown here is derived from an EMBL/GenBank/DDBJ whole genome shotgun (WGS) entry which is preliminary data.</text>
</comment>
<gene>
    <name evidence="1" type="ORF">RFULGI_LOCUS7540</name>
</gene>
<evidence type="ECO:0000313" key="2">
    <source>
        <dbReference type="Proteomes" id="UP000789396"/>
    </source>
</evidence>
<dbReference type="AlphaFoldDB" id="A0A9N9D4J4"/>
<name>A0A9N9D4J4_9GLOM</name>
<proteinExistence type="predicted"/>
<dbReference type="EMBL" id="CAJVPZ010011042">
    <property type="protein sequence ID" value="CAG8626030.1"/>
    <property type="molecule type" value="Genomic_DNA"/>
</dbReference>
<accession>A0A9N9D4J4</accession>
<keyword evidence="2" id="KW-1185">Reference proteome</keyword>
<protein>
    <submittedName>
        <fullName evidence="1">4478_t:CDS:1</fullName>
    </submittedName>
</protein>
<dbReference type="Proteomes" id="UP000789396">
    <property type="component" value="Unassembled WGS sequence"/>
</dbReference>
<evidence type="ECO:0000313" key="1">
    <source>
        <dbReference type="EMBL" id="CAG8626030.1"/>
    </source>
</evidence>
<feature type="non-terminal residue" evidence="1">
    <location>
        <position position="1"/>
    </location>
</feature>
<organism evidence="1 2">
    <name type="scientific">Racocetra fulgida</name>
    <dbReference type="NCBI Taxonomy" id="60492"/>
    <lineage>
        <taxon>Eukaryota</taxon>
        <taxon>Fungi</taxon>
        <taxon>Fungi incertae sedis</taxon>
        <taxon>Mucoromycota</taxon>
        <taxon>Glomeromycotina</taxon>
        <taxon>Glomeromycetes</taxon>
        <taxon>Diversisporales</taxon>
        <taxon>Gigasporaceae</taxon>
        <taxon>Racocetra</taxon>
    </lineage>
</organism>
<reference evidence="1" key="1">
    <citation type="submission" date="2021-06" db="EMBL/GenBank/DDBJ databases">
        <authorList>
            <person name="Kallberg Y."/>
            <person name="Tangrot J."/>
            <person name="Rosling A."/>
        </authorList>
    </citation>
    <scope>NUCLEOTIDE SEQUENCE</scope>
    <source>
        <strain evidence="1">IN212</strain>
    </source>
</reference>
<sequence>EKSLSAHQSVENNELGSDEETALSEAFYGNIALPFLNLNISPSQVS</sequence>